<dbReference type="AlphaFoldDB" id="A0A1P8EHD4"/>
<proteinExistence type="predicted"/>
<organism evidence="2 3">
    <name type="scientific">Acinetobacter soli</name>
    <dbReference type="NCBI Taxonomy" id="487316"/>
    <lineage>
        <taxon>Bacteria</taxon>
        <taxon>Pseudomonadati</taxon>
        <taxon>Pseudomonadota</taxon>
        <taxon>Gammaproteobacteria</taxon>
        <taxon>Moraxellales</taxon>
        <taxon>Moraxellaceae</taxon>
        <taxon>Acinetobacter</taxon>
    </lineage>
</organism>
<evidence type="ECO:0000313" key="3">
    <source>
        <dbReference type="Proteomes" id="UP000185674"/>
    </source>
</evidence>
<accession>A0A1P8EHD4</accession>
<dbReference type="EMBL" id="CP016896">
    <property type="protein sequence ID" value="APV35621.1"/>
    <property type="molecule type" value="Genomic_DNA"/>
</dbReference>
<keyword evidence="1" id="KW-0732">Signal</keyword>
<gene>
    <name evidence="2" type="ORF">BEN76_06150</name>
</gene>
<evidence type="ECO:0000313" key="2">
    <source>
        <dbReference type="EMBL" id="APV35621.1"/>
    </source>
</evidence>
<reference evidence="2 3" key="1">
    <citation type="submission" date="2016-08" db="EMBL/GenBank/DDBJ databases">
        <title>Complete genome sequence of Acinetobacter baylyi strain GFJ2.</title>
        <authorList>
            <person name="Tabata M."/>
            <person name="Kuboki S."/>
            <person name="Gibu N."/>
            <person name="Kinouchi Y."/>
            <person name="Vangnai A."/>
            <person name="Kasai D."/>
            <person name="Fukuda M."/>
        </authorList>
    </citation>
    <scope>NUCLEOTIDE SEQUENCE [LARGE SCALE GENOMIC DNA]</scope>
    <source>
        <strain evidence="2 3">GFJ2</strain>
    </source>
</reference>
<evidence type="ECO:0000256" key="1">
    <source>
        <dbReference type="SAM" id="SignalP"/>
    </source>
</evidence>
<dbReference type="STRING" id="487316.BEN76_06150"/>
<dbReference type="Proteomes" id="UP000185674">
    <property type="component" value="Chromosome"/>
</dbReference>
<sequence length="153" mass="16875">MKKLFLLSLLSAIGTSTFAASNCSIGYNASNELTAIIQEYGVELENYDDLCQRLKTANAVIQFIYSTGTSDRQTTAVVIATVKDRNLPIESNWYSDAIWSNPEKSSSTDKNLLIKALNHSVSKINQKDIDGLNANRKKLGFKTYPASTSTNKK</sequence>
<feature type="chain" id="PRO_5012297872" evidence="1">
    <location>
        <begin position="20"/>
        <end position="153"/>
    </location>
</feature>
<dbReference type="KEGG" id="asol:BEN76_06150"/>
<protein>
    <submittedName>
        <fullName evidence="2">Uncharacterized protein</fullName>
    </submittedName>
</protein>
<name>A0A1P8EHD4_9GAMM</name>
<feature type="signal peptide" evidence="1">
    <location>
        <begin position="1"/>
        <end position="19"/>
    </location>
</feature>
<dbReference type="RefSeq" id="WP_076032596.1">
    <property type="nucleotide sequence ID" value="NZ_CP016896.1"/>
</dbReference>